<sequence length="309" mass="33358">MGSANADINVGSAPRSVGDGNEHAAVVPIVAGAYTGSVTCYSGHMRWTKLRLVMGTNFTESQFGVIKSHRMINDRLVRRETEVPPRSAQRALRAYCDGYDVLFNKRGNSYTVRDPAAWALMQAEEQKWHTFAMEFRAARMGPRPNWALQPLPGLRRVTLALAAAPTLVPVAGPPPAHTPPSTPHRSRAHVQFPTLPSPPTSSPTSSPSPSPASPPPTSSPASSSSGARSSSPICLDLTHIDDNEEPARASGARSSSPIRIDLTHIDDDEEGARAPPAPKRKLVHLGTIDISDDEDDNDVRPRKRAKFAY</sequence>
<accession>A0AAD6S995</accession>
<dbReference type="EMBL" id="JARJCM010000217">
    <property type="protein sequence ID" value="KAJ7022135.1"/>
    <property type="molecule type" value="Genomic_DNA"/>
</dbReference>
<dbReference type="Proteomes" id="UP001218188">
    <property type="component" value="Unassembled WGS sequence"/>
</dbReference>
<evidence type="ECO:0000313" key="3">
    <source>
        <dbReference type="Proteomes" id="UP001218188"/>
    </source>
</evidence>
<keyword evidence="3" id="KW-1185">Reference proteome</keyword>
<feature type="region of interest" description="Disordered" evidence="1">
    <location>
        <begin position="170"/>
        <end position="309"/>
    </location>
</feature>
<feature type="compositionally biased region" description="Basic and acidic residues" evidence="1">
    <location>
        <begin position="238"/>
        <end position="247"/>
    </location>
</feature>
<feature type="compositionally biased region" description="Pro residues" evidence="1">
    <location>
        <begin position="171"/>
        <end position="182"/>
    </location>
</feature>
<feature type="compositionally biased region" description="Low complexity" evidence="1">
    <location>
        <begin position="219"/>
        <end position="232"/>
    </location>
</feature>
<proteinExistence type="predicted"/>
<feature type="compositionally biased region" description="Pro residues" evidence="1">
    <location>
        <begin position="195"/>
        <end position="218"/>
    </location>
</feature>
<protein>
    <submittedName>
        <fullName evidence="2">Uncharacterized protein</fullName>
    </submittedName>
</protein>
<dbReference type="AlphaFoldDB" id="A0AAD6S995"/>
<feature type="compositionally biased region" description="Low complexity" evidence="1">
    <location>
        <begin position="248"/>
        <end position="260"/>
    </location>
</feature>
<gene>
    <name evidence="2" type="ORF">C8F04DRAFT_1273007</name>
</gene>
<comment type="caution">
    <text evidence="2">The sequence shown here is derived from an EMBL/GenBank/DDBJ whole genome shotgun (WGS) entry which is preliminary data.</text>
</comment>
<name>A0AAD6S995_9AGAR</name>
<organism evidence="2 3">
    <name type="scientific">Mycena alexandri</name>
    <dbReference type="NCBI Taxonomy" id="1745969"/>
    <lineage>
        <taxon>Eukaryota</taxon>
        <taxon>Fungi</taxon>
        <taxon>Dikarya</taxon>
        <taxon>Basidiomycota</taxon>
        <taxon>Agaricomycotina</taxon>
        <taxon>Agaricomycetes</taxon>
        <taxon>Agaricomycetidae</taxon>
        <taxon>Agaricales</taxon>
        <taxon>Marasmiineae</taxon>
        <taxon>Mycenaceae</taxon>
        <taxon>Mycena</taxon>
    </lineage>
</organism>
<evidence type="ECO:0000313" key="2">
    <source>
        <dbReference type="EMBL" id="KAJ7022135.1"/>
    </source>
</evidence>
<evidence type="ECO:0000256" key="1">
    <source>
        <dbReference type="SAM" id="MobiDB-lite"/>
    </source>
</evidence>
<reference evidence="2" key="1">
    <citation type="submission" date="2023-03" db="EMBL/GenBank/DDBJ databases">
        <title>Massive genome expansion in bonnet fungi (Mycena s.s.) driven by repeated elements and novel gene families across ecological guilds.</title>
        <authorList>
            <consortium name="Lawrence Berkeley National Laboratory"/>
            <person name="Harder C.B."/>
            <person name="Miyauchi S."/>
            <person name="Viragh M."/>
            <person name="Kuo A."/>
            <person name="Thoen E."/>
            <person name="Andreopoulos B."/>
            <person name="Lu D."/>
            <person name="Skrede I."/>
            <person name="Drula E."/>
            <person name="Henrissat B."/>
            <person name="Morin E."/>
            <person name="Kohler A."/>
            <person name="Barry K."/>
            <person name="LaButti K."/>
            <person name="Morin E."/>
            <person name="Salamov A."/>
            <person name="Lipzen A."/>
            <person name="Mereny Z."/>
            <person name="Hegedus B."/>
            <person name="Baldrian P."/>
            <person name="Stursova M."/>
            <person name="Weitz H."/>
            <person name="Taylor A."/>
            <person name="Grigoriev I.V."/>
            <person name="Nagy L.G."/>
            <person name="Martin F."/>
            <person name="Kauserud H."/>
        </authorList>
    </citation>
    <scope>NUCLEOTIDE SEQUENCE</scope>
    <source>
        <strain evidence="2">CBHHK200</strain>
    </source>
</reference>